<name>A0A6J1TFX4_FRAOC</name>
<dbReference type="Pfam" id="PF00149">
    <property type="entry name" value="Metallophos"/>
    <property type="match status" value="1"/>
</dbReference>
<feature type="chain" id="PRO_5044518218" description="Purple acid phosphatase" evidence="3">
    <location>
        <begin position="24"/>
        <end position="474"/>
    </location>
</feature>
<evidence type="ECO:0000256" key="2">
    <source>
        <dbReference type="ARBA" id="ARBA00023180"/>
    </source>
</evidence>
<dbReference type="Pfam" id="PF16656">
    <property type="entry name" value="Pur_ac_phosph_N"/>
    <property type="match status" value="1"/>
</dbReference>
<evidence type="ECO:0000313" key="13">
    <source>
        <dbReference type="RefSeq" id="XP_052127803.1"/>
    </source>
</evidence>
<dbReference type="RefSeq" id="XP_052127796.1">
    <property type="nucleotide sequence ID" value="XM_052271836.1"/>
</dbReference>
<dbReference type="InterPro" id="IPR041792">
    <property type="entry name" value="MPP_PAP"/>
</dbReference>
<dbReference type="RefSeq" id="XP_052127803.1">
    <property type="nucleotide sequence ID" value="XM_052271843.1"/>
</dbReference>
<feature type="signal peptide" evidence="3">
    <location>
        <begin position="1"/>
        <end position="23"/>
    </location>
</feature>
<evidence type="ECO:0000259" key="5">
    <source>
        <dbReference type="Pfam" id="PF00149"/>
    </source>
</evidence>
<accession>A0A6J1TFX4</accession>
<feature type="domain" description="Purple acid phosphatase C-terminal" evidence="6">
    <location>
        <begin position="366"/>
        <end position="427"/>
    </location>
</feature>
<dbReference type="KEGG" id="foc:113216775"/>
<dbReference type="AlphaFoldDB" id="A0A6J1TFX4"/>
<keyword evidence="8" id="KW-1185">Reference proteome</keyword>
<dbReference type="InterPro" id="IPR015914">
    <property type="entry name" value="PAPs_N"/>
</dbReference>
<dbReference type="OrthoDB" id="45007at2759"/>
<dbReference type="Gene3D" id="3.60.21.10">
    <property type="match status" value="1"/>
</dbReference>
<comment type="similarity">
    <text evidence="3">Belongs to the metallophosphoesterase superfamily. Purple acid phosphatase family.</text>
</comment>
<dbReference type="Pfam" id="PF14008">
    <property type="entry name" value="Metallophos_C"/>
    <property type="match status" value="1"/>
</dbReference>
<evidence type="ECO:0000313" key="14">
    <source>
        <dbReference type="RefSeq" id="XP_052127806.1"/>
    </source>
</evidence>
<dbReference type="EC" id="3.1.3.2" evidence="3"/>
<evidence type="ECO:0000256" key="3">
    <source>
        <dbReference type="RuleBase" id="RU361203"/>
    </source>
</evidence>
<feature type="region of interest" description="Disordered" evidence="4">
    <location>
        <begin position="448"/>
        <end position="474"/>
    </location>
</feature>
<gene>
    <name evidence="9 10 11 12 13 14" type="primary">LOC113216775</name>
</gene>
<evidence type="ECO:0000259" key="7">
    <source>
        <dbReference type="Pfam" id="PF16656"/>
    </source>
</evidence>
<organism evidence="8 9">
    <name type="scientific">Frankliniella occidentalis</name>
    <name type="common">Western flower thrips</name>
    <name type="synonym">Euthrips occidentalis</name>
    <dbReference type="NCBI Taxonomy" id="133901"/>
    <lineage>
        <taxon>Eukaryota</taxon>
        <taxon>Metazoa</taxon>
        <taxon>Ecdysozoa</taxon>
        <taxon>Arthropoda</taxon>
        <taxon>Hexapoda</taxon>
        <taxon>Insecta</taxon>
        <taxon>Pterygota</taxon>
        <taxon>Neoptera</taxon>
        <taxon>Paraneoptera</taxon>
        <taxon>Thysanoptera</taxon>
        <taxon>Terebrantia</taxon>
        <taxon>Thripoidea</taxon>
        <taxon>Thripidae</taxon>
        <taxon>Frankliniella</taxon>
    </lineage>
</organism>
<dbReference type="RefSeq" id="XP_052127786.1">
    <property type="nucleotide sequence ID" value="XM_052271826.1"/>
</dbReference>
<evidence type="ECO:0000313" key="8">
    <source>
        <dbReference type="Proteomes" id="UP000504606"/>
    </source>
</evidence>
<dbReference type="RefSeq" id="XP_052127806.1">
    <property type="nucleotide sequence ID" value="XM_052271846.1"/>
</dbReference>
<proteinExistence type="inferred from homology"/>
<evidence type="ECO:0000313" key="10">
    <source>
        <dbReference type="RefSeq" id="XP_052127786.1"/>
    </source>
</evidence>
<dbReference type="SUPFAM" id="SSF56300">
    <property type="entry name" value="Metallo-dependent phosphatases"/>
    <property type="match status" value="1"/>
</dbReference>
<keyword evidence="2" id="KW-0325">Glycoprotein</keyword>
<evidence type="ECO:0000313" key="9">
    <source>
        <dbReference type="RefSeq" id="XP_026292389.1"/>
    </source>
</evidence>
<dbReference type="RefSeq" id="XP_026292389.1">
    <property type="nucleotide sequence ID" value="XM_026436604.2"/>
</dbReference>
<dbReference type="InterPro" id="IPR008963">
    <property type="entry name" value="Purple_acid_Pase-like_N"/>
</dbReference>
<evidence type="ECO:0000256" key="4">
    <source>
        <dbReference type="SAM" id="MobiDB-lite"/>
    </source>
</evidence>
<dbReference type="PANTHER" id="PTHR45867:SF3">
    <property type="entry name" value="ACID PHOSPHATASE TYPE 7"/>
    <property type="match status" value="1"/>
</dbReference>
<dbReference type="PANTHER" id="PTHR45867">
    <property type="entry name" value="PURPLE ACID PHOSPHATASE"/>
    <property type="match status" value="1"/>
</dbReference>
<evidence type="ECO:0000259" key="6">
    <source>
        <dbReference type="Pfam" id="PF14008"/>
    </source>
</evidence>
<comment type="catalytic activity">
    <reaction evidence="3">
        <text>a phosphate monoester + H2O = an alcohol + phosphate</text>
        <dbReference type="Rhea" id="RHEA:15017"/>
        <dbReference type="ChEBI" id="CHEBI:15377"/>
        <dbReference type="ChEBI" id="CHEBI:30879"/>
        <dbReference type="ChEBI" id="CHEBI:43474"/>
        <dbReference type="ChEBI" id="CHEBI:67140"/>
        <dbReference type="EC" id="3.1.3.2"/>
    </reaction>
</comment>
<keyword evidence="3" id="KW-0378">Hydrolase</keyword>
<evidence type="ECO:0000256" key="1">
    <source>
        <dbReference type="ARBA" id="ARBA00022729"/>
    </source>
</evidence>
<feature type="domain" description="Calcineurin-like phosphoesterase" evidence="5">
    <location>
        <begin position="137"/>
        <end position="341"/>
    </location>
</feature>
<dbReference type="GeneID" id="113216775"/>
<feature type="domain" description="Purple acid phosphatase N-terminal" evidence="7">
    <location>
        <begin position="29"/>
        <end position="125"/>
    </location>
</feature>
<dbReference type="CDD" id="cd00839">
    <property type="entry name" value="MPP_PAPs"/>
    <property type="match status" value="1"/>
</dbReference>
<sequence length="474" mass="54714">MRSVGYSLLTWATLTAILNSSSATVRYQPEQVHLSFGEKERSIVITWSTGNKTDSIVKYGGGGQLLQTKTGSCSLFVDGGKKKASQYIHRVTLYYEDPDSLQPETKYYYHVGSELGWSAIYWFLTPPENLNGWAPSIAIYGDMGNINAQSLPRLQAETQAGIYDAIIHVGDFAYNMDDYDGEVGDEFMRQIETIAAYVPYMTTVGNHESAYNFSHYRARFSMPGPYENMMYSFNMGPIHFISFSTEYYYYLRYGFKMLVKQYEWLENDLKEANDPANRTARPWIITLGHRPMYCSNRDDDDCTRIKNRLRYGITPLRLFALEDLFYKYSVDLEIWAHEHSYERMWPLYNYKVYNGSYDQPYTNPKAPVHIVVGSAGCQEKVDSFNPLPSWSGFRSSDYGYSRIKVHNATHLNLQQVSDDLDGQVIDEWWLIKEMPRIKFPLADELFSSQSNSPSPQKVGNIEQNHLRDSFEVEK</sequence>
<evidence type="ECO:0000313" key="11">
    <source>
        <dbReference type="RefSeq" id="XP_052127791.1"/>
    </source>
</evidence>
<dbReference type="InterPro" id="IPR025733">
    <property type="entry name" value="PAPs_C"/>
</dbReference>
<dbReference type="Proteomes" id="UP000504606">
    <property type="component" value="Unplaced"/>
</dbReference>
<dbReference type="GO" id="GO:0003993">
    <property type="term" value="F:acid phosphatase activity"/>
    <property type="evidence" value="ECO:0007669"/>
    <property type="project" value="UniProtKB-EC"/>
</dbReference>
<keyword evidence="1 3" id="KW-0732">Signal</keyword>
<evidence type="ECO:0000313" key="12">
    <source>
        <dbReference type="RefSeq" id="XP_052127796.1"/>
    </source>
</evidence>
<dbReference type="SUPFAM" id="SSF49363">
    <property type="entry name" value="Purple acid phosphatase, N-terminal domain"/>
    <property type="match status" value="1"/>
</dbReference>
<dbReference type="InterPro" id="IPR029052">
    <property type="entry name" value="Metallo-depent_PP-like"/>
</dbReference>
<dbReference type="InterPro" id="IPR004843">
    <property type="entry name" value="Calcineurin-like_PHP"/>
</dbReference>
<protein>
    <recommendedName>
        <fullName evidence="3">Purple acid phosphatase</fullName>
        <ecNumber evidence="3">3.1.3.2</ecNumber>
    </recommendedName>
</protein>
<feature type="compositionally biased region" description="Basic and acidic residues" evidence="4">
    <location>
        <begin position="464"/>
        <end position="474"/>
    </location>
</feature>
<dbReference type="Gene3D" id="2.60.40.380">
    <property type="entry name" value="Purple acid phosphatase-like, N-terminal"/>
    <property type="match status" value="1"/>
</dbReference>
<dbReference type="RefSeq" id="XP_052127791.1">
    <property type="nucleotide sequence ID" value="XM_052271831.1"/>
</dbReference>
<feature type="compositionally biased region" description="Polar residues" evidence="4">
    <location>
        <begin position="448"/>
        <end position="463"/>
    </location>
</feature>
<dbReference type="GO" id="GO:0046872">
    <property type="term" value="F:metal ion binding"/>
    <property type="evidence" value="ECO:0007669"/>
    <property type="project" value="InterPro"/>
</dbReference>
<reference evidence="9 10" key="1">
    <citation type="submission" date="2025-04" db="UniProtKB">
        <authorList>
            <consortium name="RefSeq"/>
        </authorList>
    </citation>
    <scope>IDENTIFICATION</scope>
    <source>
        <tissue evidence="9 10">Whole organism</tissue>
    </source>
</reference>